<dbReference type="RefSeq" id="XP_035346671.1">
    <property type="nucleotide sequence ID" value="XM_035490778.1"/>
</dbReference>
<dbReference type="KEGG" id="trg:TRUGW13939_07640"/>
<sequence length="468" mass="54393">MDDAIFDHLPPPDSTLWASAAELLKQIHDQLETAQDFYSTDRTCEILAVNQILVHPPTKKLVDRFQHVIGALLLAIRYHELYPQFHTAEELFWRAYRHGHRGEGRISEYIENHFQTYPDNEKKRIRQYILRGRKYHLVHLAVPGLCLILSMTHNILDNVSYDLILVVLKMFMDRDFRDTWGLRQLVDIERNFIMTGRGYLSFCNISWHSSYTEIPRHLDPEPRLDMDSYEFVQLKNIGEPQEHLVQGIKNYLHRYDSEPNIRTEIPTRIYRGRAGSHFAGVLAQFFKRINVCFRRLVKENVTDFMQDVHIFQTFLKIAQSEGTTTDPVVAVTNDTRTSRLYRIGPVGQDIGKAITLILPLDKNLDSDEGFFSYYPGSARWTREQFEDILASKDRKSKALHLPLRDGLLLPEGLVVEYPSEKPCCHYISKTYIAKVPALDELLLRWEATHIIPCTRYISGAMVIDDSTS</sequence>
<keyword evidence="2" id="KW-1185">Reference proteome</keyword>
<proteinExistence type="predicted"/>
<name>A0A7H8R4H4_TALRU</name>
<dbReference type="EMBL" id="CP055901">
    <property type="protein sequence ID" value="QKX60495.1"/>
    <property type="molecule type" value="Genomic_DNA"/>
</dbReference>
<gene>
    <name evidence="1" type="ORF">TRUGW13939_07640</name>
</gene>
<accession>A0A7H8R4H4</accession>
<organism evidence="1 2">
    <name type="scientific">Talaromyces rugulosus</name>
    <name type="common">Penicillium rugulosum</name>
    <dbReference type="NCBI Taxonomy" id="121627"/>
    <lineage>
        <taxon>Eukaryota</taxon>
        <taxon>Fungi</taxon>
        <taxon>Dikarya</taxon>
        <taxon>Ascomycota</taxon>
        <taxon>Pezizomycotina</taxon>
        <taxon>Eurotiomycetes</taxon>
        <taxon>Eurotiomycetidae</taxon>
        <taxon>Eurotiales</taxon>
        <taxon>Trichocomaceae</taxon>
        <taxon>Talaromyces</taxon>
        <taxon>Talaromyces sect. Islandici</taxon>
    </lineage>
</organism>
<dbReference type="AlphaFoldDB" id="A0A7H8R4H4"/>
<evidence type="ECO:0000313" key="2">
    <source>
        <dbReference type="Proteomes" id="UP000509510"/>
    </source>
</evidence>
<dbReference type="Proteomes" id="UP000509510">
    <property type="component" value="Chromosome IV"/>
</dbReference>
<evidence type="ECO:0000313" key="1">
    <source>
        <dbReference type="EMBL" id="QKX60495.1"/>
    </source>
</evidence>
<reference evidence="2" key="1">
    <citation type="submission" date="2020-06" db="EMBL/GenBank/DDBJ databases">
        <title>A chromosome-scale genome assembly of Talaromyces rugulosus W13939.</title>
        <authorList>
            <person name="Wang B."/>
            <person name="Guo L."/>
            <person name="Ye K."/>
            <person name="Wang L."/>
        </authorList>
    </citation>
    <scope>NUCLEOTIDE SEQUENCE [LARGE SCALE GENOMIC DNA]</scope>
    <source>
        <strain evidence="2">W13939</strain>
    </source>
</reference>
<dbReference type="GeneID" id="55995130"/>
<protein>
    <submittedName>
        <fullName evidence="1">Uncharacterized protein</fullName>
    </submittedName>
</protein>